<dbReference type="Gene3D" id="3.40.50.410">
    <property type="entry name" value="von Willebrand factor, type A domain"/>
    <property type="match status" value="1"/>
</dbReference>
<feature type="domain" description="VWFA" evidence="6">
    <location>
        <begin position="90"/>
        <end position="296"/>
    </location>
</feature>
<evidence type="ECO:0000256" key="4">
    <source>
        <dbReference type="ARBA" id="ARBA00023136"/>
    </source>
</evidence>
<organism evidence="7 8">
    <name type="scientific">Fodinibius salsisoli</name>
    <dbReference type="NCBI Taxonomy" id="2820877"/>
    <lineage>
        <taxon>Bacteria</taxon>
        <taxon>Pseudomonadati</taxon>
        <taxon>Balneolota</taxon>
        <taxon>Balneolia</taxon>
        <taxon>Balneolales</taxon>
        <taxon>Balneolaceae</taxon>
        <taxon>Fodinibius</taxon>
    </lineage>
</organism>
<sequence length="344" mass="38400">MIWQDALYLWFLLIIPLLIGATYWYNRNLEKKREAYFGEELFQKLRKGFWSLGKRIRNVSLYIGIALLIVAAAGPKIGTEVREVKRQGVDLLIALDLSASMNAEDVKPSRLEKAKYEISRLIDQLQGDRIGLIVFTGEAYLQSPMTLDYSALRLFLNIAETSQMPSSSTDFSAAMETAAQSFESGEDSENTSKAAKVLMIISDGEDHGEGYSEALQKLEEQNVSVYTLGMGTQSGTTIPLYDDSGSLIGYKRDEQGKVVNTHLQAEALRSIASDGGGEYYEIRNGSSDIDAFLGRLDELQQGEFASQEYADFKNQFQWLAGIGLAFVVVGMVFPFYRSRESSRE</sequence>
<evidence type="ECO:0000256" key="2">
    <source>
        <dbReference type="ARBA" id="ARBA00022692"/>
    </source>
</evidence>
<dbReference type="PROSITE" id="PS50234">
    <property type="entry name" value="VWFA"/>
    <property type="match status" value="1"/>
</dbReference>
<name>A0ABT3PKW8_9BACT</name>
<dbReference type="InterPro" id="IPR036465">
    <property type="entry name" value="vWFA_dom_sf"/>
</dbReference>
<reference evidence="7 8" key="1">
    <citation type="submission" date="2021-03" db="EMBL/GenBank/DDBJ databases">
        <title>Aliifodinibius sp. nov., a new bacterium isolated from saline soil.</title>
        <authorList>
            <person name="Galisteo C."/>
            <person name="De La Haba R."/>
            <person name="Sanchez-Porro C."/>
            <person name="Ventosa A."/>
        </authorList>
    </citation>
    <scope>NUCLEOTIDE SEQUENCE [LARGE SCALE GENOMIC DNA]</scope>
    <source>
        <strain evidence="7 8">1BSP15-2V2</strain>
    </source>
</reference>
<keyword evidence="8" id="KW-1185">Reference proteome</keyword>
<dbReference type="Proteomes" id="UP001207918">
    <property type="component" value="Unassembled WGS sequence"/>
</dbReference>
<evidence type="ECO:0000259" key="6">
    <source>
        <dbReference type="PROSITE" id="PS50234"/>
    </source>
</evidence>
<dbReference type="EMBL" id="JAGGJA010000004">
    <property type="protein sequence ID" value="MCW9706562.1"/>
    <property type="molecule type" value="Genomic_DNA"/>
</dbReference>
<dbReference type="SMART" id="SM00327">
    <property type="entry name" value="VWA"/>
    <property type="match status" value="1"/>
</dbReference>
<evidence type="ECO:0000256" key="1">
    <source>
        <dbReference type="ARBA" id="ARBA00022475"/>
    </source>
</evidence>
<gene>
    <name evidence="7" type="ORF">J6I44_06830</name>
</gene>
<dbReference type="InterPro" id="IPR050768">
    <property type="entry name" value="UPF0353/GerABKA_families"/>
</dbReference>
<dbReference type="RefSeq" id="WP_265765285.1">
    <property type="nucleotide sequence ID" value="NZ_JAGGJA010000004.1"/>
</dbReference>
<dbReference type="PANTHER" id="PTHR22550">
    <property type="entry name" value="SPORE GERMINATION PROTEIN"/>
    <property type="match status" value="1"/>
</dbReference>
<keyword evidence="4 5" id="KW-0472">Membrane</keyword>
<dbReference type="PANTHER" id="PTHR22550:SF5">
    <property type="entry name" value="LEUCINE ZIPPER PROTEIN 4"/>
    <property type="match status" value="1"/>
</dbReference>
<comment type="caution">
    <text evidence="7">The sequence shown here is derived from an EMBL/GenBank/DDBJ whole genome shotgun (WGS) entry which is preliminary data.</text>
</comment>
<feature type="transmembrane region" description="Helical" evidence="5">
    <location>
        <begin position="6"/>
        <end position="25"/>
    </location>
</feature>
<proteinExistence type="predicted"/>
<evidence type="ECO:0000313" key="7">
    <source>
        <dbReference type="EMBL" id="MCW9706562.1"/>
    </source>
</evidence>
<evidence type="ECO:0000313" key="8">
    <source>
        <dbReference type="Proteomes" id="UP001207918"/>
    </source>
</evidence>
<feature type="transmembrane region" description="Helical" evidence="5">
    <location>
        <begin position="316"/>
        <end position="336"/>
    </location>
</feature>
<accession>A0ABT3PKW8</accession>
<evidence type="ECO:0000256" key="3">
    <source>
        <dbReference type="ARBA" id="ARBA00022989"/>
    </source>
</evidence>
<protein>
    <submittedName>
        <fullName evidence="7">VWA domain-containing protein</fullName>
    </submittedName>
</protein>
<keyword evidence="1" id="KW-1003">Cell membrane</keyword>
<feature type="transmembrane region" description="Helical" evidence="5">
    <location>
        <begin position="59"/>
        <end position="77"/>
    </location>
</feature>
<keyword evidence="3 5" id="KW-1133">Transmembrane helix</keyword>
<dbReference type="InterPro" id="IPR002035">
    <property type="entry name" value="VWF_A"/>
</dbReference>
<evidence type="ECO:0000256" key="5">
    <source>
        <dbReference type="SAM" id="Phobius"/>
    </source>
</evidence>
<dbReference type="Pfam" id="PF00092">
    <property type="entry name" value="VWA"/>
    <property type="match status" value="1"/>
</dbReference>
<keyword evidence="2 5" id="KW-0812">Transmembrane</keyword>
<dbReference type="SUPFAM" id="SSF53300">
    <property type="entry name" value="vWA-like"/>
    <property type="match status" value="1"/>
</dbReference>